<evidence type="ECO:0000313" key="2">
    <source>
        <dbReference type="EMBL" id="KKL28182.1"/>
    </source>
</evidence>
<keyword evidence="1" id="KW-0812">Transmembrane</keyword>
<accession>A0A0F9CP30</accession>
<keyword evidence="1" id="KW-0472">Membrane</keyword>
<organism evidence="2">
    <name type="scientific">marine sediment metagenome</name>
    <dbReference type="NCBI Taxonomy" id="412755"/>
    <lineage>
        <taxon>unclassified sequences</taxon>
        <taxon>metagenomes</taxon>
        <taxon>ecological metagenomes</taxon>
    </lineage>
</organism>
<dbReference type="AlphaFoldDB" id="A0A0F9CP30"/>
<gene>
    <name evidence="2" type="ORF">LCGC14_2377710</name>
</gene>
<keyword evidence="1" id="KW-1133">Transmembrane helix</keyword>
<dbReference type="EMBL" id="LAZR01035189">
    <property type="protein sequence ID" value="KKL28182.1"/>
    <property type="molecule type" value="Genomic_DNA"/>
</dbReference>
<name>A0A0F9CP30_9ZZZZ</name>
<sequence>MNELLTDLKLKSLQLECKKNKNYKSLTIAFFTLIRNRLYEIGIKLGVKPIDSMSNYITNINSIFLKNLGIVIFPENMCETIQVCEAIFLRNKGTLPHENLKLIIDIYYELRKLEVPNLHRQVNEDDLSSVAQGSIFSFLTSKSGRNSQDSNKLKPLILQKIKEKEKGFRMDLNSRLDPTKLESALYLRSLRKMLERKENNKIIIQGALKDNISYQRSLPGLFGYLIIGVIITLLSVGAIILFEMNSIPIIIPYIDTWVILLFVGIIVLILLYVKHIKKKEN</sequence>
<evidence type="ECO:0000256" key="1">
    <source>
        <dbReference type="SAM" id="Phobius"/>
    </source>
</evidence>
<reference evidence="2" key="1">
    <citation type="journal article" date="2015" name="Nature">
        <title>Complex archaea that bridge the gap between prokaryotes and eukaryotes.</title>
        <authorList>
            <person name="Spang A."/>
            <person name="Saw J.H."/>
            <person name="Jorgensen S.L."/>
            <person name="Zaremba-Niedzwiedzka K."/>
            <person name="Martijn J."/>
            <person name="Lind A.E."/>
            <person name="van Eijk R."/>
            <person name="Schleper C."/>
            <person name="Guy L."/>
            <person name="Ettema T.J."/>
        </authorList>
    </citation>
    <scope>NUCLEOTIDE SEQUENCE</scope>
</reference>
<protein>
    <submittedName>
        <fullName evidence="2">Uncharacterized protein</fullName>
    </submittedName>
</protein>
<feature type="transmembrane region" description="Helical" evidence="1">
    <location>
        <begin position="254"/>
        <end position="273"/>
    </location>
</feature>
<feature type="transmembrane region" description="Helical" evidence="1">
    <location>
        <begin position="221"/>
        <end position="242"/>
    </location>
</feature>
<comment type="caution">
    <text evidence="2">The sequence shown here is derived from an EMBL/GenBank/DDBJ whole genome shotgun (WGS) entry which is preliminary data.</text>
</comment>
<proteinExistence type="predicted"/>